<dbReference type="Proteomes" id="UP001500620">
    <property type="component" value="Unassembled WGS sequence"/>
</dbReference>
<keyword evidence="3" id="KW-1185">Reference proteome</keyword>
<protein>
    <submittedName>
        <fullName evidence="2">Uncharacterized protein</fullName>
    </submittedName>
</protein>
<evidence type="ECO:0000256" key="1">
    <source>
        <dbReference type="SAM" id="MobiDB-lite"/>
    </source>
</evidence>
<proteinExistence type="predicted"/>
<gene>
    <name evidence="2" type="ORF">GCM10022255_098670</name>
</gene>
<evidence type="ECO:0000313" key="3">
    <source>
        <dbReference type="Proteomes" id="UP001500620"/>
    </source>
</evidence>
<name>A0ABP8DRA9_9ACTN</name>
<accession>A0ABP8DRA9</accession>
<dbReference type="EMBL" id="BAABAT010000051">
    <property type="protein sequence ID" value="GAA4262354.1"/>
    <property type="molecule type" value="Genomic_DNA"/>
</dbReference>
<comment type="caution">
    <text evidence="2">The sequence shown here is derived from an EMBL/GenBank/DDBJ whole genome shotgun (WGS) entry which is preliminary data.</text>
</comment>
<reference evidence="3" key="1">
    <citation type="journal article" date="2019" name="Int. J. Syst. Evol. Microbiol.">
        <title>The Global Catalogue of Microorganisms (GCM) 10K type strain sequencing project: providing services to taxonomists for standard genome sequencing and annotation.</title>
        <authorList>
            <consortium name="The Broad Institute Genomics Platform"/>
            <consortium name="The Broad Institute Genome Sequencing Center for Infectious Disease"/>
            <person name="Wu L."/>
            <person name="Ma J."/>
        </authorList>
    </citation>
    <scope>NUCLEOTIDE SEQUENCE [LARGE SCALE GENOMIC DNA]</scope>
    <source>
        <strain evidence="3">JCM 17441</strain>
    </source>
</reference>
<organism evidence="2 3">
    <name type="scientific">Dactylosporangium darangshiense</name>
    <dbReference type="NCBI Taxonomy" id="579108"/>
    <lineage>
        <taxon>Bacteria</taxon>
        <taxon>Bacillati</taxon>
        <taxon>Actinomycetota</taxon>
        <taxon>Actinomycetes</taxon>
        <taxon>Micromonosporales</taxon>
        <taxon>Micromonosporaceae</taxon>
        <taxon>Dactylosporangium</taxon>
    </lineage>
</organism>
<sequence length="157" mass="16326">MAPAGAPCGHPGEPGELQTTAGGVEATQVEYLTRLGTAPGEHLDRRVQVGGVGAERLAGRMTRGPPPCLVAGRVPGREPVLPPLGRNLAVPNDVGAEQVGDGIPVGGRRARDDLERVDAAEARVRRRRMLAPATTFGGARGLHVGDRCWPGRAPGNR</sequence>
<feature type="region of interest" description="Disordered" evidence="1">
    <location>
        <begin position="1"/>
        <end position="21"/>
    </location>
</feature>
<evidence type="ECO:0000313" key="2">
    <source>
        <dbReference type="EMBL" id="GAA4262354.1"/>
    </source>
</evidence>